<keyword evidence="3" id="KW-1185">Reference proteome</keyword>
<name>A0A0B5F7P4_STRA4</name>
<proteinExistence type="predicted"/>
<evidence type="ECO:0000313" key="3">
    <source>
        <dbReference type="Proteomes" id="UP000031523"/>
    </source>
</evidence>
<feature type="compositionally biased region" description="Gly residues" evidence="1">
    <location>
        <begin position="1"/>
        <end position="21"/>
    </location>
</feature>
<evidence type="ECO:0000256" key="1">
    <source>
        <dbReference type="SAM" id="MobiDB-lite"/>
    </source>
</evidence>
<feature type="region of interest" description="Disordered" evidence="1">
    <location>
        <begin position="1"/>
        <end position="29"/>
    </location>
</feature>
<dbReference type="AlphaFoldDB" id="A0A0B5F7P4"/>
<evidence type="ECO:0000313" key="2">
    <source>
        <dbReference type="EMBL" id="AJE87590.1"/>
    </source>
</evidence>
<reference evidence="2 3" key="1">
    <citation type="submission" date="2015-01" db="EMBL/GenBank/DDBJ databases">
        <title>Enhanced salinomycin production by adjusting the supply of polyketide extender units in Streptomyce albus DSM 41398.</title>
        <authorList>
            <person name="Lu C."/>
        </authorList>
    </citation>
    <scope>NUCLEOTIDE SEQUENCE [LARGE SCALE GENOMIC DNA]</scope>
    <source>
        <strain evidence="3">ATCC 21838 / DSM 41398 / FERM P-419 / JCM 4703 / NBRC 107858</strain>
    </source>
</reference>
<dbReference type="KEGG" id="sals:SLNWT_7214"/>
<protein>
    <submittedName>
        <fullName evidence="2">Uncharacterized protein</fullName>
    </submittedName>
</protein>
<organism evidence="2 3">
    <name type="scientific">Streptomyces albus (strain ATCC 21838 / DSM 41398 / FERM P-419 / JCM 4703 / NBRC 107858)</name>
    <dbReference type="NCBI Taxonomy" id="1081613"/>
    <lineage>
        <taxon>Bacteria</taxon>
        <taxon>Bacillati</taxon>
        <taxon>Actinomycetota</taxon>
        <taxon>Actinomycetes</taxon>
        <taxon>Kitasatosporales</taxon>
        <taxon>Streptomycetaceae</taxon>
        <taxon>Streptomyces</taxon>
    </lineage>
</organism>
<accession>A0A0B5F7P4</accession>
<sequence>MTEMTGTGGSGRGSGHGGEAGKGPTPLRRWAVRARARLSRRSSPAR</sequence>
<gene>
    <name evidence="2" type="ORF">SLNWT_7214</name>
</gene>
<dbReference type="EMBL" id="CP010519">
    <property type="protein sequence ID" value="AJE87590.1"/>
    <property type="molecule type" value="Genomic_DNA"/>
</dbReference>
<dbReference type="Proteomes" id="UP000031523">
    <property type="component" value="Chromosome"/>
</dbReference>